<gene>
    <name evidence="1" type="ORF">JG688_00017327</name>
    <name evidence="2" type="ORF">JG688_00017329</name>
</gene>
<dbReference type="Proteomes" id="UP000709295">
    <property type="component" value="Unassembled WGS sequence"/>
</dbReference>
<accession>A0A8J5IAP1</accession>
<evidence type="ECO:0008006" key="4">
    <source>
        <dbReference type="Google" id="ProtNLM"/>
    </source>
</evidence>
<reference evidence="2" key="1">
    <citation type="submission" date="2021-01" db="EMBL/GenBank/DDBJ databases">
        <title>Phytophthora aleatoria, a newly-described species from Pinus radiata is distinct from Phytophthora cactorum isolates based on comparative genomics.</title>
        <authorList>
            <person name="Mcdougal R."/>
            <person name="Panda P."/>
            <person name="Williams N."/>
            <person name="Studholme D.J."/>
        </authorList>
    </citation>
    <scope>NUCLEOTIDE SEQUENCE</scope>
    <source>
        <strain evidence="2">NZFS 4037</strain>
    </source>
</reference>
<comment type="caution">
    <text evidence="2">The sequence shown here is derived from an EMBL/GenBank/DDBJ whole genome shotgun (WGS) entry which is preliminary data.</text>
</comment>
<organism evidence="2 3">
    <name type="scientific">Phytophthora aleatoria</name>
    <dbReference type="NCBI Taxonomy" id="2496075"/>
    <lineage>
        <taxon>Eukaryota</taxon>
        <taxon>Sar</taxon>
        <taxon>Stramenopiles</taxon>
        <taxon>Oomycota</taxon>
        <taxon>Peronosporomycetes</taxon>
        <taxon>Peronosporales</taxon>
        <taxon>Peronosporaceae</taxon>
        <taxon>Phytophthora</taxon>
    </lineage>
</organism>
<keyword evidence="3" id="KW-1185">Reference proteome</keyword>
<dbReference type="AlphaFoldDB" id="A0A8J5IAP1"/>
<proteinExistence type="predicted"/>
<dbReference type="EMBL" id="JAENGY010002513">
    <property type="protein sequence ID" value="KAG6943991.1"/>
    <property type="molecule type" value="Genomic_DNA"/>
</dbReference>
<evidence type="ECO:0000313" key="1">
    <source>
        <dbReference type="EMBL" id="KAG6943990.1"/>
    </source>
</evidence>
<evidence type="ECO:0000313" key="2">
    <source>
        <dbReference type="EMBL" id="KAG6943991.1"/>
    </source>
</evidence>
<name>A0A8J5IAP1_9STRA</name>
<protein>
    <recommendedName>
        <fullName evidence="4">Transposase</fullName>
    </recommendedName>
</protein>
<evidence type="ECO:0000313" key="3">
    <source>
        <dbReference type="Proteomes" id="UP000709295"/>
    </source>
</evidence>
<dbReference type="EMBL" id="JAENGY010002513">
    <property type="protein sequence ID" value="KAG6943990.1"/>
    <property type="molecule type" value="Genomic_DNA"/>
</dbReference>
<sequence length="174" mass="20222">MQFCVNRPFLEWKFFQKRMARVAVDEIARRIVPTVSRQTSVACGDWSRRKGIKGHAPSPVKGLKEALRKRATVVSTDEFRTSKLCSQYHQTLSAVRYSVNTKLPKRKKCKGVVLVRNRAEVKFEDKKCHAVLRCDHENCEARYWDRDVNTAINMVELLKSEVLGHGRMEPFRRS</sequence>